<dbReference type="InterPro" id="IPR000210">
    <property type="entry name" value="BTB/POZ_dom"/>
</dbReference>
<dbReference type="SMART" id="SM00185">
    <property type="entry name" value="ARM"/>
    <property type="match status" value="3"/>
</dbReference>
<reference evidence="4 5" key="1">
    <citation type="journal article" date="2012" name="Genome Biol.">
        <title>The genome of the polar eukaryotic microalga coccomyxa subellipsoidea reveals traits of cold adaptation.</title>
        <authorList>
            <person name="Blanc G."/>
            <person name="Agarkova I."/>
            <person name="Grimwood J."/>
            <person name="Kuo A."/>
            <person name="Brueggeman A."/>
            <person name="Dunigan D."/>
            <person name="Gurnon J."/>
            <person name="Ladunga I."/>
            <person name="Lindquist E."/>
            <person name="Lucas S."/>
            <person name="Pangilinan J."/>
            <person name="Proschold T."/>
            <person name="Salamov A."/>
            <person name="Schmutz J."/>
            <person name="Weeks D."/>
            <person name="Yamada T."/>
            <person name="Claverie J.M."/>
            <person name="Grigoriev I."/>
            <person name="Van Etten J."/>
            <person name="Lomsadze A."/>
            <person name="Borodovsky M."/>
        </authorList>
    </citation>
    <scope>NUCLEOTIDE SEQUENCE [LARGE SCALE GENOMIC DNA]</scope>
    <source>
        <strain evidence="4 5">C-169</strain>
    </source>
</reference>
<comment type="caution">
    <text evidence="4">The sequence shown here is derived from an EMBL/GenBank/DDBJ whole genome shotgun (WGS) entry which is preliminary data.</text>
</comment>
<dbReference type="Gene3D" id="3.30.710.10">
    <property type="entry name" value="Potassium Channel Kv1.1, Chain A"/>
    <property type="match status" value="1"/>
</dbReference>
<proteinExistence type="predicted"/>
<evidence type="ECO:0000259" key="3">
    <source>
        <dbReference type="SMART" id="SM00225"/>
    </source>
</evidence>
<dbReference type="SMART" id="SM00225">
    <property type="entry name" value="BTB"/>
    <property type="match status" value="1"/>
</dbReference>
<dbReference type="InterPro" id="IPR011333">
    <property type="entry name" value="SKP1/BTB/POZ_sf"/>
</dbReference>
<dbReference type="InterPro" id="IPR011989">
    <property type="entry name" value="ARM-like"/>
</dbReference>
<dbReference type="Proteomes" id="UP000007264">
    <property type="component" value="Unassembled WGS sequence"/>
</dbReference>
<dbReference type="KEGG" id="csl:COCSUDRAFT_57515"/>
<dbReference type="AlphaFoldDB" id="I0YPP4"/>
<dbReference type="EMBL" id="AGSI01000015">
    <property type="protein sequence ID" value="EIE20363.1"/>
    <property type="molecule type" value="Genomic_DNA"/>
</dbReference>
<evidence type="ECO:0000313" key="4">
    <source>
        <dbReference type="EMBL" id="EIE20363.1"/>
    </source>
</evidence>
<accession>I0YPP4</accession>
<dbReference type="InterPro" id="IPR000225">
    <property type="entry name" value="Armadillo"/>
</dbReference>
<dbReference type="GeneID" id="17038339"/>
<feature type="region of interest" description="Disordered" evidence="2">
    <location>
        <begin position="492"/>
        <end position="520"/>
    </location>
</feature>
<dbReference type="RefSeq" id="XP_005644907.1">
    <property type="nucleotide sequence ID" value="XM_005644850.1"/>
</dbReference>
<dbReference type="Pfam" id="PF00651">
    <property type="entry name" value="BTB"/>
    <property type="match status" value="1"/>
</dbReference>
<evidence type="ECO:0000313" key="5">
    <source>
        <dbReference type="Proteomes" id="UP000007264"/>
    </source>
</evidence>
<name>I0YPP4_COCSC</name>
<dbReference type="OrthoDB" id="10393328at2759"/>
<dbReference type="Gene3D" id="1.25.10.10">
    <property type="entry name" value="Leucine-rich Repeat Variant"/>
    <property type="match status" value="1"/>
</dbReference>
<organism evidence="4 5">
    <name type="scientific">Coccomyxa subellipsoidea (strain C-169)</name>
    <name type="common">Green microalga</name>
    <dbReference type="NCBI Taxonomy" id="574566"/>
    <lineage>
        <taxon>Eukaryota</taxon>
        <taxon>Viridiplantae</taxon>
        <taxon>Chlorophyta</taxon>
        <taxon>core chlorophytes</taxon>
        <taxon>Trebouxiophyceae</taxon>
        <taxon>Trebouxiophyceae incertae sedis</taxon>
        <taxon>Coccomyxaceae</taxon>
        <taxon>Coccomyxa</taxon>
        <taxon>Coccomyxa subellipsoidea</taxon>
    </lineage>
</organism>
<comment type="pathway">
    <text evidence="1">Protein modification; protein ubiquitination.</text>
</comment>
<feature type="region of interest" description="Disordered" evidence="2">
    <location>
        <begin position="758"/>
        <end position="788"/>
    </location>
</feature>
<evidence type="ECO:0000256" key="2">
    <source>
        <dbReference type="SAM" id="MobiDB-lite"/>
    </source>
</evidence>
<feature type="domain" description="BTB" evidence="3">
    <location>
        <begin position="524"/>
        <end position="627"/>
    </location>
</feature>
<protein>
    <recommendedName>
        <fullName evidence="3">BTB domain-containing protein</fullName>
    </recommendedName>
</protein>
<evidence type="ECO:0000256" key="1">
    <source>
        <dbReference type="ARBA" id="ARBA00004906"/>
    </source>
</evidence>
<dbReference type="SUPFAM" id="SSF54695">
    <property type="entry name" value="POZ domain"/>
    <property type="match status" value="1"/>
</dbReference>
<feature type="compositionally biased region" description="Polar residues" evidence="2">
    <location>
        <begin position="758"/>
        <end position="769"/>
    </location>
</feature>
<keyword evidence="5" id="KW-1185">Reference proteome</keyword>
<gene>
    <name evidence="4" type="ORF">COCSUDRAFT_57515</name>
</gene>
<sequence length="788" mass="82001">MEKANLVHYGTNLMLDRVLKDLQAEDESLQARALQALQSFTKGQRGVVSMPMQAMQAAFQTGGGLPRLIALLDRATTPKPGGAIQRKAITSGAVEALTFMTKNRASARKEAIEAGAVPALCSVLGTGDDEPVSIEVLKALYTIIAPDSSGHTTTEVFASGGVHALIRLLENVLEFAAEPQRSVWVREVLALLYPLVRRSRMVARLLASEMAGMCVVLQTVADPLCLSLALDIMEEVLGSGDSRRYGRLMAREGALAALVHAAHVRGMGAKAMLVLATLAAEPELLHVLRALLQPRDYACLVHIAHRAADADDLDGRACAQLLAAVLSGPGIEGVRALALGRCLGASLCLPPIASDLLIRATSDAGVMALQNLPEEAVAEAAIAAALLLEHTPLGAGLLLRPGALTVLLDAVLDENSGPLPDHASRAEATEALAGAVQWLPNLSSNADAPGSRRTTASEAGDAAAAAAAAEAGADGAPASASAAVAEVLSANEHGDAAPGASPKSQQEAPAAEAGGGATPSGNFETMTFHVGGREFYALAWVLAQSSRAIAQTLAQIPDTSTAAVVIPDVPGLAPTRMYEVFSLAAECAYTGSHDVALEDCLDLWALATSLQMPDIQRRCERLAPSVLKEEGSLERALSLSRGHRESGSGLRDVVADHVLSNLLSLRETGTLGRLAVHHRRELTSALNATLRRRLQAARPLPTLGRSSSQFLAAFTNGDSPRSARSLGSSRYAGVIGASRFSASTDAWAQLERQGSQAAASTVSLDSPTSILPAKGSLESFSKEKGLAQ</sequence>
<dbReference type="InterPro" id="IPR016024">
    <property type="entry name" value="ARM-type_fold"/>
</dbReference>
<dbReference type="SUPFAM" id="SSF48371">
    <property type="entry name" value="ARM repeat"/>
    <property type="match status" value="1"/>
</dbReference>